<dbReference type="NCBIfam" id="NF001238">
    <property type="entry name" value="PRK00211.1"/>
    <property type="match status" value="1"/>
</dbReference>
<organism evidence="2 3">
    <name type="scientific">Ketobacter alkanivorans</name>
    <dbReference type="NCBI Taxonomy" id="1917421"/>
    <lineage>
        <taxon>Bacteria</taxon>
        <taxon>Pseudomonadati</taxon>
        <taxon>Pseudomonadota</taxon>
        <taxon>Gammaproteobacteria</taxon>
        <taxon>Pseudomonadales</taxon>
        <taxon>Ketobacteraceae</taxon>
        <taxon>Ketobacter</taxon>
    </lineage>
</organism>
<reference evidence="3" key="1">
    <citation type="submission" date="2017-08" db="EMBL/GenBank/DDBJ databases">
        <title>Direct submision.</title>
        <authorList>
            <person name="Kim S.-J."/>
            <person name="Rhee S.-K."/>
        </authorList>
    </citation>
    <scope>NUCLEOTIDE SEQUENCE [LARGE SCALE GENOMIC DNA]</scope>
    <source>
        <strain evidence="3">GI5</strain>
    </source>
</reference>
<dbReference type="AlphaFoldDB" id="A0A2K9LFA6"/>
<dbReference type="InterPro" id="IPR027396">
    <property type="entry name" value="DsrEFH-like"/>
</dbReference>
<dbReference type="SUPFAM" id="SSF75169">
    <property type="entry name" value="DsrEFH-like"/>
    <property type="match status" value="1"/>
</dbReference>
<dbReference type="Proteomes" id="UP000235116">
    <property type="component" value="Chromosome"/>
</dbReference>
<dbReference type="PANTHER" id="PTHR38780">
    <property type="entry name" value="PROTEIN TUSC"/>
    <property type="match status" value="1"/>
</dbReference>
<dbReference type="GO" id="GO:0016740">
    <property type="term" value="F:transferase activity"/>
    <property type="evidence" value="ECO:0007669"/>
    <property type="project" value="UniProtKB-KW"/>
</dbReference>
<dbReference type="InterPro" id="IPR003787">
    <property type="entry name" value="Sulphur_relay_DsrE/F-like"/>
</dbReference>
<evidence type="ECO:0000256" key="1">
    <source>
        <dbReference type="ARBA" id="ARBA00005996"/>
    </source>
</evidence>
<protein>
    <submittedName>
        <fullName evidence="2">Sulfurtransferase complex subunit TusC</fullName>
    </submittedName>
</protein>
<keyword evidence="3" id="KW-1185">Reference proteome</keyword>
<comment type="similarity">
    <text evidence="1">Belongs to the DsrF/TusC family.</text>
</comment>
<accession>A0A2K9LFA6</accession>
<dbReference type="InterPro" id="IPR017462">
    <property type="entry name" value="Sulphur_relay_TusC/DsrF"/>
</dbReference>
<proteinExistence type="inferred from homology"/>
<evidence type="ECO:0000313" key="2">
    <source>
        <dbReference type="EMBL" id="AUM10930.1"/>
    </source>
</evidence>
<dbReference type="RefSeq" id="WP_101892276.1">
    <property type="nucleotide sequence ID" value="NZ_CP022684.1"/>
</dbReference>
<gene>
    <name evidence="2" type="primary">tusC</name>
    <name evidence="2" type="ORF">Kalk_00050</name>
</gene>
<dbReference type="KEGG" id="kak:Kalk_00050"/>
<dbReference type="Gene3D" id="3.40.1260.10">
    <property type="entry name" value="DsrEFH-like"/>
    <property type="match status" value="1"/>
</dbReference>
<dbReference type="Pfam" id="PF02635">
    <property type="entry name" value="DsrE"/>
    <property type="match status" value="1"/>
</dbReference>
<keyword evidence="2" id="KW-0808">Transferase</keyword>
<dbReference type="OrthoDB" id="9789418at2"/>
<dbReference type="PANTHER" id="PTHR38780:SF1">
    <property type="entry name" value="PROTEIN TUSC"/>
    <property type="match status" value="1"/>
</dbReference>
<name>A0A2K9LFA6_9GAMM</name>
<dbReference type="NCBIfam" id="TIGR03010">
    <property type="entry name" value="sulf_tusC_dsrF"/>
    <property type="match status" value="1"/>
</dbReference>
<evidence type="ECO:0000313" key="3">
    <source>
        <dbReference type="Proteomes" id="UP000235116"/>
    </source>
</evidence>
<dbReference type="EMBL" id="CP022684">
    <property type="protein sequence ID" value="AUM10930.1"/>
    <property type="molecule type" value="Genomic_DNA"/>
</dbReference>
<sequence length="118" mass="12886">MKSSLFINTKPPYSSQSTKESLDAALASAAFGVNVGLLFLGDAVFQLKSDQDPDASQLKKTAPIFRSLELYEISDVYVCEEDLLQRGLNLEQLLIPATALPASQLNALINSYDNLLTF</sequence>